<evidence type="ECO:0000256" key="6">
    <source>
        <dbReference type="SAM" id="MobiDB-lite"/>
    </source>
</evidence>
<feature type="region of interest" description="Disordered" evidence="6">
    <location>
        <begin position="105"/>
        <end position="198"/>
    </location>
</feature>
<dbReference type="PANTHER" id="PTHR14577:SF0">
    <property type="entry name" value="NUCLEOLAR PROTEIN 12"/>
    <property type="match status" value="1"/>
</dbReference>
<gene>
    <name evidence="7" type="ORF">LTR97_010113</name>
</gene>
<evidence type="ECO:0000256" key="5">
    <source>
        <dbReference type="SAM" id="Coils"/>
    </source>
</evidence>
<comment type="similarity">
    <text evidence="2">Belongs to the RRP17 family.</text>
</comment>
<dbReference type="Pfam" id="PF09805">
    <property type="entry name" value="Nop25"/>
    <property type="match status" value="1"/>
</dbReference>
<protein>
    <recommendedName>
        <fullName evidence="9">Nucleolar protein 12</fullName>
    </recommendedName>
</protein>
<dbReference type="InterPro" id="IPR019186">
    <property type="entry name" value="Nucleolar_protein_12"/>
</dbReference>
<dbReference type="AlphaFoldDB" id="A0AAN7WAC4"/>
<feature type="coiled-coil region" evidence="5">
    <location>
        <begin position="67"/>
        <end position="94"/>
    </location>
</feature>
<proteinExistence type="inferred from homology"/>
<feature type="compositionally biased region" description="Basic and acidic residues" evidence="6">
    <location>
        <begin position="148"/>
        <end position="162"/>
    </location>
</feature>
<dbReference type="EMBL" id="JAVRQU010000017">
    <property type="protein sequence ID" value="KAK5693544.1"/>
    <property type="molecule type" value="Genomic_DNA"/>
</dbReference>
<evidence type="ECO:0000256" key="4">
    <source>
        <dbReference type="ARBA" id="ARBA00023242"/>
    </source>
</evidence>
<sequence>MAPVMKKRRLNVPQPAELTFDPNARQEYLTGFHKRKVARKENARETAIKRDKEERVVQRKQMRDQRKKDLELHIAEFNAELRKQNMDFSEVEKDAVDSEVIEGVVPEEVGQEDEYVDEDKYTTVTVEAMGDPKDDEPEPAKIPPKVDAPPKKPRPWEKDGKPKAKKHKFRYESKAERQNTRRKQKDKNQAQKAKREKG</sequence>
<keyword evidence="4" id="KW-0539">Nucleus</keyword>
<reference evidence="7" key="1">
    <citation type="submission" date="2023-08" db="EMBL/GenBank/DDBJ databases">
        <title>Black Yeasts Isolated from many extreme environments.</title>
        <authorList>
            <person name="Coleine C."/>
            <person name="Stajich J.E."/>
            <person name="Selbmann L."/>
        </authorList>
    </citation>
    <scope>NUCLEOTIDE SEQUENCE</scope>
    <source>
        <strain evidence="7">CCFEE 5810</strain>
    </source>
</reference>
<comment type="subcellular location">
    <subcellularLocation>
        <location evidence="1">Nucleus</location>
        <location evidence="1">Nucleolus</location>
    </subcellularLocation>
</comment>
<evidence type="ECO:0000256" key="1">
    <source>
        <dbReference type="ARBA" id="ARBA00004604"/>
    </source>
</evidence>
<dbReference type="PANTHER" id="PTHR14577">
    <property type="entry name" value="NUCLEOLAR PROTEIN 12"/>
    <property type="match status" value="1"/>
</dbReference>
<dbReference type="GO" id="GO:0005730">
    <property type="term" value="C:nucleolus"/>
    <property type="evidence" value="ECO:0007669"/>
    <property type="project" value="UniProtKB-SubCell"/>
</dbReference>
<evidence type="ECO:0008006" key="9">
    <source>
        <dbReference type="Google" id="ProtNLM"/>
    </source>
</evidence>
<evidence type="ECO:0000313" key="7">
    <source>
        <dbReference type="EMBL" id="KAK5693544.1"/>
    </source>
</evidence>
<dbReference type="Proteomes" id="UP001310594">
    <property type="component" value="Unassembled WGS sequence"/>
</dbReference>
<evidence type="ECO:0000313" key="8">
    <source>
        <dbReference type="Proteomes" id="UP001310594"/>
    </source>
</evidence>
<name>A0AAN7WAC4_9PEZI</name>
<comment type="caution">
    <text evidence="7">The sequence shown here is derived from an EMBL/GenBank/DDBJ whole genome shotgun (WGS) entry which is preliminary data.</text>
</comment>
<accession>A0AAN7WAC4</accession>
<feature type="compositionally biased region" description="Basic and acidic residues" evidence="6">
    <location>
        <begin position="170"/>
        <end position="179"/>
    </location>
</feature>
<dbReference type="GO" id="GO:0019843">
    <property type="term" value="F:rRNA binding"/>
    <property type="evidence" value="ECO:0007669"/>
    <property type="project" value="TreeGrafter"/>
</dbReference>
<organism evidence="7 8">
    <name type="scientific">Elasticomyces elasticus</name>
    <dbReference type="NCBI Taxonomy" id="574655"/>
    <lineage>
        <taxon>Eukaryota</taxon>
        <taxon>Fungi</taxon>
        <taxon>Dikarya</taxon>
        <taxon>Ascomycota</taxon>
        <taxon>Pezizomycotina</taxon>
        <taxon>Dothideomycetes</taxon>
        <taxon>Dothideomycetidae</taxon>
        <taxon>Mycosphaerellales</taxon>
        <taxon>Teratosphaeriaceae</taxon>
        <taxon>Elasticomyces</taxon>
    </lineage>
</organism>
<evidence type="ECO:0000256" key="2">
    <source>
        <dbReference type="ARBA" id="ARBA00007175"/>
    </source>
</evidence>
<keyword evidence="3 5" id="KW-0175">Coiled coil</keyword>
<evidence type="ECO:0000256" key="3">
    <source>
        <dbReference type="ARBA" id="ARBA00023054"/>
    </source>
</evidence>